<dbReference type="Pfam" id="PF02737">
    <property type="entry name" value="3HCDH_N"/>
    <property type="match status" value="1"/>
</dbReference>
<comment type="catalytic activity">
    <reaction evidence="13">
        <text>a (3S)-3-hydroxyacyl-CoA + NAD(+) = a 3-oxoacyl-CoA + NADH + H(+)</text>
        <dbReference type="Rhea" id="RHEA:22432"/>
        <dbReference type="ChEBI" id="CHEBI:15378"/>
        <dbReference type="ChEBI" id="CHEBI:57318"/>
        <dbReference type="ChEBI" id="CHEBI:57540"/>
        <dbReference type="ChEBI" id="CHEBI:57945"/>
        <dbReference type="ChEBI" id="CHEBI:90726"/>
        <dbReference type="EC" id="1.1.1.35"/>
    </reaction>
</comment>
<dbReference type="Proteomes" id="UP000436694">
    <property type="component" value="Unassembled WGS sequence"/>
</dbReference>
<evidence type="ECO:0000256" key="13">
    <source>
        <dbReference type="ARBA" id="ARBA00049556"/>
    </source>
</evidence>
<evidence type="ECO:0000256" key="8">
    <source>
        <dbReference type="ARBA" id="ARBA00023098"/>
    </source>
</evidence>
<dbReference type="CDD" id="cd06558">
    <property type="entry name" value="crotonase-like"/>
    <property type="match status" value="1"/>
</dbReference>
<dbReference type="InterPro" id="IPR036291">
    <property type="entry name" value="NAD(P)-bd_dom_sf"/>
</dbReference>
<name>A0A844AW99_9RHOB</name>
<dbReference type="Gene3D" id="3.90.226.10">
    <property type="entry name" value="2-enoyl-CoA Hydratase, Chain A, domain 1"/>
    <property type="match status" value="1"/>
</dbReference>
<dbReference type="InterPro" id="IPR008927">
    <property type="entry name" value="6-PGluconate_DH-like_C_sf"/>
</dbReference>
<protein>
    <submittedName>
        <fullName evidence="16">Enoyl-CoA hydratase</fullName>
    </submittedName>
</protein>
<keyword evidence="9" id="KW-0576">Peroxisome</keyword>
<dbReference type="SUPFAM" id="SSF52096">
    <property type="entry name" value="ClpP/crotonase"/>
    <property type="match status" value="1"/>
</dbReference>
<keyword evidence="8" id="KW-0443">Lipid metabolism</keyword>
<dbReference type="InterPro" id="IPR006176">
    <property type="entry name" value="3-OHacyl-CoA_DH_NAD-bd"/>
</dbReference>
<dbReference type="PANTHER" id="PTHR23309">
    <property type="entry name" value="3-HYDROXYACYL-COA DEHYROGENASE"/>
    <property type="match status" value="1"/>
</dbReference>
<evidence type="ECO:0000256" key="5">
    <source>
        <dbReference type="ARBA" id="ARBA00022963"/>
    </source>
</evidence>
<sequence>MGLVSIAVSEGIAWVEINNPPVNATSTQLRHELLLAVNEVQGCRRAVLSCAGRSFIAGGDMSEFDQPPQEPHLPDVVDAIEQSDTPFLALLHGNVLGGGLEIAMACAWRIAAPGTRFGLPEVNVGLIPGAGGSQRAPRLLGWELAADMACSGKLLSTDTMLEHGGIDLIADDLMQAAKDFDAPRPTPVSQRDTPLLDADWLTEKRATLIGRSRGQQSPLLNLDALSWAITPFAEGQKKERALHLELRQSNESKALRHVFFAERAVTRPTALRDITAATLNNIVVIGGGLMGSGIAAACLLKGMNVALCERDAAGVERARETLTRLLDGARQRGKISQSRFDQLLADCTIAEGYSAAANADLVIEAVFEELSVKQNVMAELDQIAAPHTLLATNTSYLNPEEIFAPVRDRSRCLGLHFFSPAHIMKLVEVVALTDGSTETLASAFAFARSLGKLPVQAGICDGFIGNRILAAYRRAAEYLLADGALPQEIDAAMRAYGLAMGPFEAQDMSGLQIAEANRRRQDADRPANERYVTLGDQLCEMGRFGQRAGAGWYRYEGRKPLPDSAVTTLIEDYSQQQSITRRSFSATEIQTLLLAVMANEGARIVEEGIAQSDAAVDLVKVHGYGFPRWRGGPMQAAQALGNSKIQEALAALEESSPNSWRRARRFT</sequence>
<organism evidence="16 17">
    <name type="scientific">Tritonibacter aquimaris</name>
    <dbReference type="NCBI Taxonomy" id="2663379"/>
    <lineage>
        <taxon>Bacteria</taxon>
        <taxon>Pseudomonadati</taxon>
        <taxon>Pseudomonadota</taxon>
        <taxon>Alphaproteobacteria</taxon>
        <taxon>Rhodobacterales</taxon>
        <taxon>Paracoccaceae</taxon>
        <taxon>Tritonibacter</taxon>
    </lineage>
</organism>
<dbReference type="Pfam" id="PF00378">
    <property type="entry name" value="ECH_1"/>
    <property type="match status" value="1"/>
</dbReference>
<evidence type="ECO:0000256" key="2">
    <source>
        <dbReference type="ARBA" id="ARBA00005005"/>
    </source>
</evidence>
<keyword evidence="17" id="KW-1185">Reference proteome</keyword>
<gene>
    <name evidence="16" type="ORF">GG681_14225</name>
</gene>
<dbReference type="GO" id="GO:0006635">
    <property type="term" value="P:fatty acid beta-oxidation"/>
    <property type="evidence" value="ECO:0007669"/>
    <property type="project" value="UniProtKB-UniPathway"/>
</dbReference>
<reference evidence="16 17" key="1">
    <citation type="submission" date="2019-10" db="EMBL/GenBank/DDBJ databases">
        <title>Epibacterium sp. nov., isolated from seawater.</title>
        <authorList>
            <person name="Zhang X."/>
            <person name="Li N."/>
        </authorList>
    </citation>
    <scope>NUCLEOTIDE SEQUENCE [LARGE SCALE GENOMIC DNA]</scope>
    <source>
        <strain evidence="16 17">SM1969</strain>
    </source>
</reference>
<dbReference type="Pfam" id="PF00725">
    <property type="entry name" value="3HCDH"/>
    <property type="match status" value="1"/>
</dbReference>
<dbReference type="RefSeq" id="WP_153548695.1">
    <property type="nucleotide sequence ID" value="NZ_WIXK01000008.1"/>
</dbReference>
<dbReference type="InterPro" id="IPR001753">
    <property type="entry name" value="Enoyl-CoA_hydra/iso"/>
</dbReference>
<comment type="subunit">
    <text evidence="3">Monomer.</text>
</comment>
<dbReference type="GO" id="GO:0003857">
    <property type="term" value="F:(3S)-3-hydroxyacyl-CoA dehydrogenase (NAD+) activity"/>
    <property type="evidence" value="ECO:0007669"/>
    <property type="project" value="UniProtKB-EC"/>
</dbReference>
<evidence type="ECO:0000256" key="4">
    <source>
        <dbReference type="ARBA" id="ARBA00022832"/>
    </source>
</evidence>
<evidence type="ECO:0000256" key="3">
    <source>
        <dbReference type="ARBA" id="ARBA00011245"/>
    </source>
</evidence>
<evidence type="ECO:0000313" key="17">
    <source>
        <dbReference type="Proteomes" id="UP000436694"/>
    </source>
</evidence>
<dbReference type="GO" id="GO:0016853">
    <property type="term" value="F:isomerase activity"/>
    <property type="evidence" value="ECO:0007669"/>
    <property type="project" value="UniProtKB-KW"/>
</dbReference>
<comment type="caution">
    <text evidence="16">The sequence shown here is derived from an EMBL/GenBank/DDBJ whole genome shotgun (WGS) entry which is preliminary data.</text>
</comment>
<evidence type="ECO:0000256" key="1">
    <source>
        <dbReference type="ARBA" id="ARBA00004275"/>
    </source>
</evidence>
<keyword evidence="5" id="KW-0442">Lipid degradation</keyword>
<keyword evidence="11" id="KW-0456">Lyase</keyword>
<evidence type="ECO:0000256" key="10">
    <source>
        <dbReference type="ARBA" id="ARBA00023235"/>
    </source>
</evidence>
<dbReference type="GO" id="GO:0070403">
    <property type="term" value="F:NAD+ binding"/>
    <property type="evidence" value="ECO:0007669"/>
    <property type="project" value="InterPro"/>
</dbReference>
<accession>A0A844AW99</accession>
<evidence type="ECO:0000256" key="9">
    <source>
        <dbReference type="ARBA" id="ARBA00023140"/>
    </source>
</evidence>
<proteinExistence type="predicted"/>
<dbReference type="EMBL" id="WIXK01000008">
    <property type="protein sequence ID" value="MQY43798.1"/>
    <property type="molecule type" value="Genomic_DNA"/>
</dbReference>
<dbReference type="Gene3D" id="3.40.50.720">
    <property type="entry name" value="NAD(P)-binding Rossmann-like Domain"/>
    <property type="match status" value="1"/>
</dbReference>
<dbReference type="SUPFAM" id="SSF51735">
    <property type="entry name" value="NAD(P)-binding Rossmann-fold domains"/>
    <property type="match status" value="1"/>
</dbReference>
<dbReference type="SUPFAM" id="SSF48179">
    <property type="entry name" value="6-phosphogluconate dehydrogenase C-terminal domain-like"/>
    <property type="match status" value="2"/>
</dbReference>
<dbReference type="InterPro" id="IPR006108">
    <property type="entry name" value="3HC_DH_C"/>
</dbReference>
<evidence type="ECO:0000313" key="16">
    <source>
        <dbReference type="EMBL" id="MQY43798.1"/>
    </source>
</evidence>
<keyword evidence="4" id="KW-0276">Fatty acid metabolism</keyword>
<dbReference type="PANTHER" id="PTHR23309:SF49">
    <property type="entry name" value="PEROXISOMAL BIFUNCTIONAL ENZYME"/>
    <property type="match status" value="1"/>
</dbReference>
<dbReference type="GO" id="GO:0004300">
    <property type="term" value="F:enoyl-CoA hydratase activity"/>
    <property type="evidence" value="ECO:0007669"/>
    <property type="project" value="UniProtKB-ARBA"/>
</dbReference>
<evidence type="ECO:0000256" key="11">
    <source>
        <dbReference type="ARBA" id="ARBA00023239"/>
    </source>
</evidence>
<evidence type="ECO:0000259" key="14">
    <source>
        <dbReference type="Pfam" id="PF00725"/>
    </source>
</evidence>
<comment type="subcellular location">
    <subcellularLocation>
        <location evidence="1">Peroxisome</location>
    </subcellularLocation>
</comment>
<comment type="pathway">
    <text evidence="2">Lipid metabolism; fatty acid beta-oxidation.</text>
</comment>
<dbReference type="FunFam" id="3.40.50.720:FF:000009">
    <property type="entry name" value="Fatty oxidation complex, alpha subunit"/>
    <property type="match status" value="1"/>
</dbReference>
<dbReference type="Gene3D" id="1.10.1040.50">
    <property type="match status" value="1"/>
</dbReference>
<dbReference type="InterPro" id="IPR029045">
    <property type="entry name" value="ClpP/crotonase-like_dom_sf"/>
</dbReference>
<evidence type="ECO:0000256" key="12">
    <source>
        <dbReference type="ARBA" id="ARBA00023268"/>
    </source>
</evidence>
<evidence type="ECO:0000259" key="15">
    <source>
        <dbReference type="Pfam" id="PF02737"/>
    </source>
</evidence>
<feature type="domain" description="3-hydroxyacyl-CoA dehydrogenase C-terminal" evidence="14">
    <location>
        <begin position="462"/>
        <end position="555"/>
    </location>
</feature>
<dbReference type="FunFam" id="1.10.1040.50:FF:000006">
    <property type="entry name" value="Peroxisomal bifunctional enzyme"/>
    <property type="match status" value="1"/>
</dbReference>
<keyword evidence="6" id="KW-0560">Oxidoreductase</keyword>
<keyword evidence="7" id="KW-0520">NAD</keyword>
<feature type="domain" description="3-hydroxyacyl-CoA dehydrogenase NAD binding" evidence="15">
    <location>
        <begin position="282"/>
        <end position="457"/>
    </location>
</feature>
<dbReference type="AlphaFoldDB" id="A0A844AW99"/>
<dbReference type="UniPathway" id="UPA00659"/>
<evidence type="ECO:0000256" key="7">
    <source>
        <dbReference type="ARBA" id="ARBA00023027"/>
    </source>
</evidence>
<keyword evidence="12" id="KW-0511">Multifunctional enzyme</keyword>
<evidence type="ECO:0000256" key="6">
    <source>
        <dbReference type="ARBA" id="ARBA00023002"/>
    </source>
</evidence>
<keyword evidence="10" id="KW-0413">Isomerase</keyword>